<comment type="caution">
    <text evidence="2">The sequence shown here is derived from an EMBL/GenBank/DDBJ whole genome shotgun (WGS) entry which is preliminary data.</text>
</comment>
<name>A0ABP1GVK1_9EUKA</name>
<accession>A0ABP1GVK1</accession>
<reference evidence="2 3" key="1">
    <citation type="submission" date="2024-07" db="EMBL/GenBank/DDBJ databases">
        <authorList>
            <person name="Akdeniz Z."/>
        </authorList>
    </citation>
    <scope>NUCLEOTIDE SEQUENCE [LARGE SCALE GENOMIC DNA]</scope>
</reference>
<keyword evidence="1" id="KW-1133">Transmembrane helix</keyword>
<organism evidence="2 3">
    <name type="scientific">Hexamita inflata</name>
    <dbReference type="NCBI Taxonomy" id="28002"/>
    <lineage>
        <taxon>Eukaryota</taxon>
        <taxon>Metamonada</taxon>
        <taxon>Diplomonadida</taxon>
        <taxon>Hexamitidae</taxon>
        <taxon>Hexamitinae</taxon>
        <taxon>Hexamita</taxon>
    </lineage>
</organism>
<proteinExistence type="predicted"/>
<protein>
    <submittedName>
        <fullName evidence="2">Uncharacterized protein</fullName>
    </submittedName>
</protein>
<evidence type="ECO:0000313" key="2">
    <source>
        <dbReference type="EMBL" id="CAL5978230.1"/>
    </source>
</evidence>
<dbReference type="EMBL" id="CAXDID020000009">
    <property type="protein sequence ID" value="CAL5978230.1"/>
    <property type="molecule type" value="Genomic_DNA"/>
</dbReference>
<keyword evidence="1" id="KW-0812">Transmembrane</keyword>
<keyword evidence="3" id="KW-1185">Reference proteome</keyword>
<feature type="transmembrane region" description="Helical" evidence="1">
    <location>
        <begin position="511"/>
        <end position="533"/>
    </location>
</feature>
<evidence type="ECO:0000313" key="3">
    <source>
        <dbReference type="Proteomes" id="UP001642409"/>
    </source>
</evidence>
<evidence type="ECO:0000256" key="1">
    <source>
        <dbReference type="SAM" id="Phobius"/>
    </source>
</evidence>
<keyword evidence="1" id="KW-0472">Membrane</keyword>
<gene>
    <name evidence="2" type="ORF">HINF_LOCUS4677</name>
</gene>
<dbReference type="Proteomes" id="UP001642409">
    <property type="component" value="Unassembled WGS sequence"/>
</dbReference>
<sequence length="543" mass="62215">MIIISIAQQINCFTSNTSVELSAQTRYATFTAQVLKDNSQDMHICQQLDASLYSAKLIFENYTYEFPEQLIYSSLSNLKIDFPCLEIYNCNDAFDAITVQFQLSFPSSNTLVEDSVSNFQIQKYSRLSCIKSPYISVDSDSQSIEIYGEDNGCMILFDQTKQATISLVAHPDFKLQKTISLLGIASITDLLHNIKFSCNQDYTGTIQRTCKRLIKTFVESISSYAELTIDLPGVIPDNGNTYGRESAYSIFTEIITISSSFVKQFDCFSSQQVSFFSDVIRLNLPYNESRVHCNQTIFQYIGNFTKTQYIIQVQENVNFLLGQVVTFNFTNIIFDFTQNKPWLSCDQESSGKQSCIDKIQKIKAMPTCYSFISRTFFNGNEVVKTFQTSSTTRFGRVISANANISRSQLCFHTTDYFKERTTLQVRVQIVAGVPRYSDIEHDYVLDIWGQIDYPNNEQIYCLFYELNESQQAAYDQLIISEDIITGVISMYGSQTAITEIQFMDEEKKTNFVYLAVFTAVFICAVWFAITMYYELHPRRGIRK</sequence>